<gene>
    <name evidence="1" type="ORF">HPB48_023547</name>
</gene>
<proteinExistence type="predicted"/>
<organism evidence="1 2">
    <name type="scientific">Haemaphysalis longicornis</name>
    <name type="common">Bush tick</name>
    <dbReference type="NCBI Taxonomy" id="44386"/>
    <lineage>
        <taxon>Eukaryota</taxon>
        <taxon>Metazoa</taxon>
        <taxon>Ecdysozoa</taxon>
        <taxon>Arthropoda</taxon>
        <taxon>Chelicerata</taxon>
        <taxon>Arachnida</taxon>
        <taxon>Acari</taxon>
        <taxon>Parasitiformes</taxon>
        <taxon>Ixodida</taxon>
        <taxon>Ixodoidea</taxon>
        <taxon>Ixodidae</taxon>
        <taxon>Haemaphysalinae</taxon>
        <taxon>Haemaphysalis</taxon>
    </lineage>
</organism>
<dbReference type="VEuPathDB" id="VectorBase:HLOH_048925"/>
<accession>A0A9J6H871</accession>
<dbReference type="AlphaFoldDB" id="A0A9J6H871"/>
<dbReference type="Proteomes" id="UP000821853">
    <property type="component" value="Unassembled WGS sequence"/>
</dbReference>
<dbReference type="EMBL" id="JABSTR010000653">
    <property type="protein sequence ID" value="KAH9382917.1"/>
    <property type="molecule type" value="Genomic_DNA"/>
</dbReference>
<name>A0A9J6H871_HAELO</name>
<protein>
    <submittedName>
        <fullName evidence="1">Uncharacterized protein</fullName>
    </submittedName>
</protein>
<sequence length="408" mass="45479">MAGMGDLRAGECTKFSRRLEALQPVRDKPTLDENDFYVPSPREEKLAAQVCVENCVVSLATENVRRQLCLTAIQATRAPLTVISGQRIDEDEDFAEYLRILLPVEDGFKGVCLVKPDILLTVLSRDTRNAARIGVLVLRDFEHYLDPSHAYRKTVACFQDERGKPTATRVLALADGLRVCSLDSLECDLKRLRTPLKLTCCLGTPERPHRKETTVEVCFIQENWTTQVGDVVSSSVDPEVQDVGTTLRERGIVAALSQAEEAVAAKPKAELRDFLQLSYKHLTRLKGTATVNHIRGKTLVLVNTVAGQRRLKNWIQGQPSVMVIEKPNDAHTAPAVVMVATTTDMPTLKQYSWNTVILADLPFGVSCDALLSSADFKVALATEPEWKHWKEALDLHDDLEKILQRVNK</sequence>
<dbReference type="OrthoDB" id="6482621at2759"/>
<evidence type="ECO:0000313" key="1">
    <source>
        <dbReference type="EMBL" id="KAH9382917.1"/>
    </source>
</evidence>
<reference evidence="1 2" key="1">
    <citation type="journal article" date="2020" name="Cell">
        <title>Large-Scale Comparative Analyses of Tick Genomes Elucidate Their Genetic Diversity and Vector Capacities.</title>
        <authorList>
            <consortium name="Tick Genome and Microbiome Consortium (TIGMIC)"/>
            <person name="Jia N."/>
            <person name="Wang J."/>
            <person name="Shi W."/>
            <person name="Du L."/>
            <person name="Sun Y."/>
            <person name="Zhan W."/>
            <person name="Jiang J.F."/>
            <person name="Wang Q."/>
            <person name="Zhang B."/>
            <person name="Ji P."/>
            <person name="Bell-Sakyi L."/>
            <person name="Cui X.M."/>
            <person name="Yuan T.T."/>
            <person name="Jiang B.G."/>
            <person name="Yang W.F."/>
            <person name="Lam T.T."/>
            <person name="Chang Q.C."/>
            <person name="Ding S.J."/>
            <person name="Wang X.J."/>
            <person name="Zhu J.G."/>
            <person name="Ruan X.D."/>
            <person name="Zhao L."/>
            <person name="Wei J.T."/>
            <person name="Ye R.Z."/>
            <person name="Que T.C."/>
            <person name="Du C.H."/>
            <person name="Zhou Y.H."/>
            <person name="Cheng J.X."/>
            <person name="Dai P.F."/>
            <person name="Guo W.B."/>
            <person name="Han X.H."/>
            <person name="Huang E.J."/>
            <person name="Li L.F."/>
            <person name="Wei W."/>
            <person name="Gao Y.C."/>
            <person name="Liu J.Z."/>
            <person name="Shao H.Z."/>
            <person name="Wang X."/>
            <person name="Wang C.C."/>
            <person name="Yang T.C."/>
            <person name="Huo Q.B."/>
            <person name="Li W."/>
            <person name="Chen H.Y."/>
            <person name="Chen S.E."/>
            <person name="Zhou L.G."/>
            <person name="Ni X.B."/>
            <person name="Tian J.H."/>
            <person name="Sheng Y."/>
            <person name="Liu T."/>
            <person name="Pan Y.S."/>
            <person name="Xia L.Y."/>
            <person name="Li J."/>
            <person name="Zhao F."/>
            <person name="Cao W.C."/>
        </authorList>
    </citation>
    <scope>NUCLEOTIDE SEQUENCE [LARGE SCALE GENOMIC DNA]</scope>
    <source>
        <strain evidence="1">HaeL-2018</strain>
    </source>
</reference>
<evidence type="ECO:0000313" key="2">
    <source>
        <dbReference type="Proteomes" id="UP000821853"/>
    </source>
</evidence>
<keyword evidence="2" id="KW-1185">Reference proteome</keyword>
<comment type="caution">
    <text evidence="1">The sequence shown here is derived from an EMBL/GenBank/DDBJ whole genome shotgun (WGS) entry which is preliminary data.</text>
</comment>